<dbReference type="RefSeq" id="WP_187819392.1">
    <property type="nucleotide sequence ID" value="NZ_JACTVJ010000030.1"/>
</dbReference>
<feature type="transmembrane region" description="Helical" evidence="1">
    <location>
        <begin position="21"/>
        <end position="43"/>
    </location>
</feature>
<gene>
    <name evidence="2" type="ORF">H9Y04_40815</name>
</gene>
<keyword evidence="1" id="KW-1133">Transmembrane helix</keyword>
<evidence type="ECO:0000313" key="3">
    <source>
        <dbReference type="Proteomes" id="UP000642284"/>
    </source>
</evidence>
<sequence>MASVTTATVKSAPWPKTIRRVSLCIFAALAVLATYVGVVFLGFVAARRGDPVGETVQGGAVLTGSTWLYIRLGRSRVEISERGLTIVDWWSREWIPWGAYVSVHEDSQGGLTITTRGEVEHKPAAFGGSLIETLLSMRGRGLIIRAARAIKTARGAVRPEHLDDRTVVKQRWEFIWADMLPVVALLTIGAVALFSS</sequence>
<keyword evidence="3" id="KW-1185">Reference proteome</keyword>
<accession>A0ABR7STU0</accession>
<keyword evidence="1" id="KW-0472">Membrane</keyword>
<evidence type="ECO:0000256" key="1">
    <source>
        <dbReference type="SAM" id="Phobius"/>
    </source>
</evidence>
<evidence type="ECO:0000313" key="2">
    <source>
        <dbReference type="EMBL" id="MBC9718890.1"/>
    </source>
</evidence>
<proteinExistence type="predicted"/>
<feature type="transmembrane region" description="Helical" evidence="1">
    <location>
        <begin position="174"/>
        <end position="194"/>
    </location>
</feature>
<name>A0ABR7STU0_9ACTN</name>
<reference evidence="2 3" key="1">
    <citation type="submission" date="2020-08" db="EMBL/GenBank/DDBJ databases">
        <title>Genemic of Streptomyces polyaspartic.</title>
        <authorList>
            <person name="Liu W."/>
        </authorList>
    </citation>
    <scope>NUCLEOTIDE SEQUENCE [LARGE SCALE GENOMIC DNA]</scope>
    <source>
        <strain evidence="2 3">TRM66268-LWL</strain>
    </source>
</reference>
<comment type="caution">
    <text evidence="2">The sequence shown here is derived from an EMBL/GenBank/DDBJ whole genome shotgun (WGS) entry which is preliminary data.</text>
</comment>
<dbReference type="Proteomes" id="UP000642284">
    <property type="component" value="Unassembled WGS sequence"/>
</dbReference>
<dbReference type="EMBL" id="JACTVJ010000030">
    <property type="protein sequence ID" value="MBC9718890.1"/>
    <property type="molecule type" value="Genomic_DNA"/>
</dbReference>
<organism evidence="2 3">
    <name type="scientific">Streptomyces polyasparticus</name>
    <dbReference type="NCBI Taxonomy" id="2767826"/>
    <lineage>
        <taxon>Bacteria</taxon>
        <taxon>Bacillati</taxon>
        <taxon>Actinomycetota</taxon>
        <taxon>Actinomycetes</taxon>
        <taxon>Kitasatosporales</taxon>
        <taxon>Streptomycetaceae</taxon>
        <taxon>Streptomyces</taxon>
    </lineage>
</organism>
<keyword evidence="1" id="KW-0812">Transmembrane</keyword>
<feature type="transmembrane region" description="Helical" evidence="1">
    <location>
        <begin position="55"/>
        <end position="72"/>
    </location>
</feature>
<protein>
    <recommendedName>
        <fullName evidence="4">PH domain-containing protein</fullName>
    </recommendedName>
</protein>
<evidence type="ECO:0008006" key="4">
    <source>
        <dbReference type="Google" id="ProtNLM"/>
    </source>
</evidence>